<dbReference type="InterPro" id="IPR009057">
    <property type="entry name" value="Homeodomain-like_sf"/>
</dbReference>
<reference evidence="1" key="1">
    <citation type="submission" date="2023-06" db="EMBL/GenBank/DDBJ databases">
        <authorList>
            <person name="Kurt Z."/>
        </authorList>
    </citation>
    <scope>NUCLEOTIDE SEQUENCE</scope>
</reference>
<keyword evidence="3" id="KW-1185">Reference proteome</keyword>
<dbReference type="Gene3D" id="1.10.10.60">
    <property type="entry name" value="Homeodomain-like"/>
    <property type="match status" value="1"/>
</dbReference>
<organism evidence="1">
    <name type="scientific">Hexamita inflata</name>
    <dbReference type="NCBI Taxonomy" id="28002"/>
    <lineage>
        <taxon>Eukaryota</taxon>
        <taxon>Metamonada</taxon>
        <taxon>Diplomonadida</taxon>
        <taxon>Hexamitidae</taxon>
        <taxon>Hexamitinae</taxon>
        <taxon>Hexamita</taxon>
    </lineage>
</organism>
<reference evidence="2 3" key="2">
    <citation type="submission" date="2024-07" db="EMBL/GenBank/DDBJ databases">
        <authorList>
            <person name="Akdeniz Z."/>
        </authorList>
    </citation>
    <scope>NUCLEOTIDE SEQUENCE [LARGE SCALE GENOMIC DNA]</scope>
</reference>
<sequence length="93" mass="11151">MNKRVYHRWTDKEVRLLYQAVLDSNRNWRAVEKMFPQFSLLQLQNKFTMIEKQYVTNASMRVQKQREASTLQSDDTLQALIRILESSNLTNNE</sequence>
<dbReference type="AlphaFoldDB" id="A0AA86Q6A8"/>
<protein>
    <submittedName>
        <fullName evidence="1">Myb-like DNA-binding domain-containing protein</fullName>
    </submittedName>
    <submittedName>
        <fullName evidence="2">Myb-like_DNA-binding domain-containing protein</fullName>
    </submittedName>
</protein>
<proteinExistence type="predicted"/>
<dbReference type="EMBL" id="CAXDID020000086">
    <property type="protein sequence ID" value="CAL6020507.1"/>
    <property type="molecule type" value="Genomic_DNA"/>
</dbReference>
<name>A0AA86Q6A8_9EUKA</name>
<evidence type="ECO:0000313" key="1">
    <source>
        <dbReference type="EMBL" id="CAI9953204.1"/>
    </source>
</evidence>
<gene>
    <name evidence="2" type="ORF">HINF_LOCUS27528</name>
    <name evidence="1" type="ORF">HINF_LOCUS40849</name>
</gene>
<evidence type="ECO:0000313" key="2">
    <source>
        <dbReference type="EMBL" id="CAL6020507.1"/>
    </source>
</evidence>
<accession>A0AA86Q6A8</accession>
<dbReference type="SUPFAM" id="SSF46689">
    <property type="entry name" value="Homeodomain-like"/>
    <property type="match status" value="1"/>
</dbReference>
<dbReference type="Proteomes" id="UP001642409">
    <property type="component" value="Unassembled WGS sequence"/>
</dbReference>
<evidence type="ECO:0000313" key="3">
    <source>
        <dbReference type="Proteomes" id="UP001642409"/>
    </source>
</evidence>
<dbReference type="GO" id="GO:0003677">
    <property type="term" value="F:DNA binding"/>
    <property type="evidence" value="ECO:0007669"/>
    <property type="project" value="UniProtKB-KW"/>
</dbReference>
<comment type="caution">
    <text evidence="1">The sequence shown here is derived from an EMBL/GenBank/DDBJ whole genome shotgun (WGS) entry which is preliminary data.</text>
</comment>
<keyword evidence="1" id="KW-0238">DNA-binding</keyword>
<dbReference type="EMBL" id="CATOUU010000838">
    <property type="protein sequence ID" value="CAI9953204.1"/>
    <property type="molecule type" value="Genomic_DNA"/>
</dbReference>